<keyword evidence="2" id="KW-1185">Reference proteome</keyword>
<dbReference type="EMBL" id="JAAVXB010000009">
    <property type="protein sequence ID" value="NKF23699.1"/>
    <property type="molecule type" value="Genomic_DNA"/>
</dbReference>
<protein>
    <submittedName>
        <fullName evidence="1">(2Fe-2S) ferredoxin domain-containing protein</fullName>
    </submittedName>
</protein>
<dbReference type="AlphaFoldDB" id="A0A969WBW9"/>
<gene>
    <name evidence="1" type="ORF">G7Y82_15380</name>
</gene>
<comment type="caution">
    <text evidence="1">The sequence shown here is derived from an EMBL/GenBank/DDBJ whole genome shotgun (WGS) entry which is preliminary data.</text>
</comment>
<evidence type="ECO:0000313" key="2">
    <source>
        <dbReference type="Proteomes" id="UP000653472"/>
    </source>
</evidence>
<dbReference type="Gene3D" id="3.40.30.10">
    <property type="entry name" value="Glutaredoxin"/>
    <property type="match status" value="1"/>
</dbReference>
<organism evidence="1 2">
    <name type="scientific">Solimonas marina</name>
    <dbReference type="NCBI Taxonomy" id="2714601"/>
    <lineage>
        <taxon>Bacteria</taxon>
        <taxon>Pseudomonadati</taxon>
        <taxon>Pseudomonadota</taxon>
        <taxon>Gammaproteobacteria</taxon>
        <taxon>Nevskiales</taxon>
        <taxon>Nevskiaceae</taxon>
        <taxon>Solimonas</taxon>
    </lineage>
</organism>
<name>A0A969WBW9_9GAMM</name>
<dbReference type="RefSeq" id="WP_168149023.1">
    <property type="nucleotide sequence ID" value="NZ_JAAVXB010000009.1"/>
</dbReference>
<proteinExistence type="predicted"/>
<reference evidence="1" key="1">
    <citation type="submission" date="2020-03" db="EMBL/GenBank/DDBJ databases">
        <title>Solimonas marina sp. nov., isolated from deep seawater of the Pacific Ocean.</title>
        <authorList>
            <person name="Liu X."/>
            <person name="Lai Q."/>
            <person name="Sun F."/>
            <person name="Gai Y."/>
            <person name="Li G."/>
            <person name="Shao Z."/>
        </authorList>
    </citation>
    <scope>NUCLEOTIDE SEQUENCE</scope>
    <source>
        <strain evidence="1">C16B3</strain>
    </source>
</reference>
<sequence length="113" mass="12696">MDGVKTDKPIRAAAGWDDVVFVCGKCMRKMKRDDEAPPLRKWLKRELKARGAGKRLRIVECGCLDLCPKHGVTLARGRELGEGRKKLRVLRPGDDPQCVLDWLLDPPADQFGT</sequence>
<dbReference type="Proteomes" id="UP000653472">
    <property type="component" value="Unassembled WGS sequence"/>
</dbReference>
<accession>A0A969WBW9</accession>
<evidence type="ECO:0000313" key="1">
    <source>
        <dbReference type="EMBL" id="NKF23699.1"/>
    </source>
</evidence>